<evidence type="ECO:0000313" key="1">
    <source>
        <dbReference type="EMBL" id="RXH80386.1"/>
    </source>
</evidence>
<dbReference type="EMBL" id="RDQH01000339">
    <property type="protein sequence ID" value="RXH80386.1"/>
    <property type="molecule type" value="Genomic_DNA"/>
</dbReference>
<dbReference type="AlphaFoldDB" id="A0A498IAB7"/>
<dbReference type="Proteomes" id="UP000290289">
    <property type="component" value="Chromosome 13"/>
</dbReference>
<keyword evidence="2" id="KW-1185">Reference proteome</keyword>
<sequence length="76" mass="8288">MEILIDFTYIGGDCAGGNIAHNLAMKTGVESLHCGVKILGAYFSKPIGGEPKGENSKKTMPYMIWDIYVSIGSQRY</sequence>
<reference evidence="1 2" key="1">
    <citation type="submission" date="2018-10" db="EMBL/GenBank/DDBJ databases">
        <title>A high-quality apple genome assembly.</title>
        <authorList>
            <person name="Hu J."/>
        </authorList>
    </citation>
    <scope>NUCLEOTIDE SEQUENCE [LARGE SCALE GENOMIC DNA]</scope>
    <source>
        <strain evidence="2">cv. HFTH1</strain>
        <tissue evidence="1">Young leaf</tissue>
    </source>
</reference>
<name>A0A498IAB7_MALDO</name>
<comment type="caution">
    <text evidence="1">The sequence shown here is derived from an EMBL/GenBank/DDBJ whole genome shotgun (WGS) entry which is preliminary data.</text>
</comment>
<proteinExistence type="predicted"/>
<evidence type="ECO:0000313" key="2">
    <source>
        <dbReference type="Proteomes" id="UP000290289"/>
    </source>
</evidence>
<evidence type="ECO:0008006" key="3">
    <source>
        <dbReference type="Google" id="ProtNLM"/>
    </source>
</evidence>
<organism evidence="1 2">
    <name type="scientific">Malus domestica</name>
    <name type="common">Apple</name>
    <name type="synonym">Pyrus malus</name>
    <dbReference type="NCBI Taxonomy" id="3750"/>
    <lineage>
        <taxon>Eukaryota</taxon>
        <taxon>Viridiplantae</taxon>
        <taxon>Streptophyta</taxon>
        <taxon>Embryophyta</taxon>
        <taxon>Tracheophyta</taxon>
        <taxon>Spermatophyta</taxon>
        <taxon>Magnoliopsida</taxon>
        <taxon>eudicotyledons</taxon>
        <taxon>Gunneridae</taxon>
        <taxon>Pentapetalae</taxon>
        <taxon>rosids</taxon>
        <taxon>fabids</taxon>
        <taxon>Rosales</taxon>
        <taxon>Rosaceae</taxon>
        <taxon>Amygdaloideae</taxon>
        <taxon>Maleae</taxon>
        <taxon>Malus</taxon>
    </lineage>
</organism>
<accession>A0A498IAB7</accession>
<dbReference type="STRING" id="3750.A0A498IAB7"/>
<gene>
    <name evidence="1" type="ORF">DVH24_041533</name>
</gene>
<protein>
    <recommendedName>
        <fullName evidence="3">Alpha/beta hydrolase fold-3 domain-containing protein</fullName>
    </recommendedName>
</protein>